<dbReference type="PRINTS" id="PR00105">
    <property type="entry name" value="C5METTRFRASE"/>
</dbReference>
<dbReference type="GO" id="GO:0032259">
    <property type="term" value="P:methylation"/>
    <property type="evidence" value="ECO:0007669"/>
    <property type="project" value="UniProtKB-KW"/>
</dbReference>
<feature type="active site" evidence="7">
    <location>
        <position position="74"/>
    </location>
</feature>
<dbReference type="SUPFAM" id="SSF53335">
    <property type="entry name" value="S-adenosyl-L-methionine-dependent methyltransferases"/>
    <property type="match status" value="1"/>
</dbReference>
<dbReference type="NCBIfam" id="TIGR00675">
    <property type="entry name" value="dcm"/>
    <property type="match status" value="1"/>
</dbReference>
<keyword evidence="3 7" id="KW-0808">Transferase</keyword>
<evidence type="ECO:0000256" key="1">
    <source>
        <dbReference type="ARBA" id="ARBA00011975"/>
    </source>
</evidence>
<keyword evidence="2 7" id="KW-0489">Methyltransferase</keyword>
<sequence length="399" mass="42718">MTRSFYEFFAGGGMARIGLGPGWDCLWANDLDRAKCAAYRANFGGDHLLERDVSAVAPAELPGRADLAWASFPCQDLSLAGARRGMTLGGTTRSSVFWAFWYLIEHLAREGRAPRTLVIENVVGLASSSRDFATLCTALAQAGYRFDAHVVDASAFLPQSRPRLFVVAWLGGEPPEALREGEGAPPRPRALARALEALGEAGPARRALRLDLPRSRNLQLTDIVEDRPDGVAWRKAAEVKRLMGMMTPRHLARIETAKAEAARSGRAQAGTLYRRTRPDKTRGGTVQRAEVRFDLAGCLRTPAGGSSRQTLVLVEPSGKVRMRLISAREAARLMGLPEDYALPRGYTDAYKLAGDGVAVPAARWIAAQLVEPLLDAMDAAGAAGGGAGDGEALRSAAGA</sequence>
<evidence type="ECO:0000256" key="7">
    <source>
        <dbReference type="PROSITE-ProRule" id="PRU01016"/>
    </source>
</evidence>
<dbReference type="STRING" id="356660.SAMN05444336_101505"/>
<evidence type="ECO:0000256" key="2">
    <source>
        <dbReference type="ARBA" id="ARBA00022603"/>
    </source>
</evidence>
<protein>
    <recommendedName>
        <fullName evidence="1">DNA (cytosine-5-)-methyltransferase</fullName>
        <ecNumber evidence="1">2.1.1.37</ecNumber>
    </recommendedName>
</protein>
<dbReference type="OrthoDB" id="9813719at2"/>
<dbReference type="PROSITE" id="PS51679">
    <property type="entry name" value="SAM_MT_C5"/>
    <property type="match status" value="1"/>
</dbReference>
<dbReference type="EC" id="2.1.1.37" evidence="1"/>
<dbReference type="PANTHER" id="PTHR46098">
    <property type="entry name" value="TRNA (CYTOSINE(38)-C(5))-METHYLTRANSFERASE"/>
    <property type="match status" value="1"/>
</dbReference>
<dbReference type="InterPro" id="IPR001525">
    <property type="entry name" value="C5_MeTfrase"/>
</dbReference>
<evidence type="ECO:0000256" key="3">
    <source>
        <dbReference type="ARBA" id="ARBA00022679"/>
    </source>
</evidence>
<dbReference type="GO" id="GO:0009307">
    <property type="term" value="P:DNA restriction-modification system"/>
    <property type="evidence" value="ECO:0007669"/>
    <property type="project" value="UniProtKB-KW"/>
</dbReference>
<dbReference type="EMBL" id="FNMZ01000001">
    <property type="protein sequence ID" value="SDW24855.1"/>
    <property type="molecule type" value="Genomic_DNA"/>
</dbReference>
<accession>A0A1H2RZY5</accession>
<dbReference type="InterPro" id="IPR029063">
    <property type="entry name" value="SAM-dependent_MTases_sf"/>
</dbReference>
<evidence type="ECO:0000256" key="8">
    <source>
        <dbReference type="RuleBase" id="RU000416"/>
    </source>
</evidence>
<keyword evidence="10" id="KW-1185">Reference proteome</keyword>
<dbReference type="InterPro" id="IPR050750">
    <property type="entry name" value="C5-MTase"/>
</dbReference>
<dbReference type="GO" id="GO:0003886">
    <property type="term" value="F:DNA (cytosine-5-)-methyltransferase activity"/>
    <property type="evidence" value="ECO:0007669"/>
    <property type="project" value="UniProtKB-EC"/>
</dbReference>
<proteinExistence type="inferred from homology"/>
<reference evidence="9 10" key="1">
    <citation type="submission" date="2016-10" db="EMBL/GenBank/DDBJ databases">
        <authorList>
            <person name="de Groot N.N."/>
        </authorList>
    </citation>
    <scope>NUCLEOTIDE SEQUENCE [LARGE SCALE GENOMIC DNA]</scope>
    <source>
        <strain evidence="9 10">DSM 17890</strain>
    </source>
</reference>
<organism evidence="9 10">
    <name type="scientific">Albimonas donghaensis</name>
    <dbReference type="NCBI Taxonomy" id="356660"/>
    <lineage>
        <taxon>Bacteria</taxon>
        <taxon>Pseudomonadati</taxon>
        <taxon>Pseudomonadota</taxon>
        <taxon>Alphaproteobacteria</taxon>
        <taxon>Rhodobacterales</taxon>
        <taxon>Paracoccaceae</taxon>
        <taxon>Albimonas</taxon>
    </lineage>
</organism>
<dbReference type="RefSeq" id="WP_092679547.1">
    <property type="nucleotide sequence ID" value="NZ_FNMZ01000001.1"/>
</dbReference>
<keyword evidence="5" id="KW-0680">Restriction system</keyword>
<evidence type="ECO:0000313" key="10">
    <source>
        <dbReference type="Proteomes" id="UP000199118"/>
    </source>
</evidence>
<dbReference type="Gene3D" id="3.40.50.150">
    <property type="entry name" value="Vaccinia Virus protein VP39"/>
    <property type="match status" value="1"/>
</dbReference>
<evidence type="ECO:0000256" key="4">
    <source>
        <dbReference type="ARBA" id="ARBA00022691"/>
    </source>
</evidence>
<evidence type="ECO:0000256" key="6">
    <source>
        <dbReference type="ARBA" id="ARBA00047422"/>
    </source>
</evidence>
<keyword evidence="4 7" id="KW-0949">S-adenosyl-L-methionine</keyword>
<dbReference type="AlphaFoldDB" id="A0A1H2RZY5"/>
<dbReference type="Proteomes" id="UP000199118">
    <property type="component" value="Unassembled WGS sequence"/>
</dbReference>
<evidence type="ECO:0000313" key="9">
    <source>
        <dbReference type="EMBL" id="SDW24855.1"/>
    </source>
</evidence>
<dbReference type="Gene3D" id="3.90.120.10">
    <property type="entry name" value="DNA Methylase, subunit A, domain 2"/>
    <property type="match status" value="1"/>
</dbReference>
<dbReference type="Pfam" id="PF00145">
    <property type="entry name" value="DNA_methylase"/>
    <property type="match status" value="1"/>
</dbReference>
<name>A0A1H2RZY5_9RHOB</name>
<evidence type="ECO:0000256" key="5">
    <source>
        <dbReference type="ARBA" id="ARBA00022747"/>
    </source>
</evidence>
<comment type="similarity">
    <text evidence="7 8">Belongs to the class I-like SAM-binding methyltransferase superfamily. C5-methyltransferase family.</text>
</comment>
<comment type="catalytic activity">
    <reaction evidence="6">
        <text>a 2'-deoxycytidine in DNA + S-adenosyl-L-methionine = a 5-methyl-2'-deoxycytidine in DNA + S-adenosyl-L-homocysteine + H(+)</text>
        <dbReference type="Rhea" id="RHEA:13681"/>
        <dbReference type="Rhea" id="RHEA-COMP:11369"/>
        <dbReference type="Rhea" id="RHEA-COMP:11370"/>
        <dbReference type="ChEBI" id="CHEBI:15378"/>
        <dbReference type="ChEBI" id="CHEBI:57856"/>
        <dbReference type="ChEBI" id="CHEBI:59789"/>
        <dbReference type="ChEBI" id="CHEBI:85452"/>
        <dbReference type="ChEBI" id="CHEBI:85454"/>
        <dbReference type="EC" id="2.1.1.37"/>
    </reaction>
</comment>
<gene>
    <name evidence="9" type="ORF">SAMN05444336_101505</name>
</gene>
<dbReference type="PANTHER" id="PTHR46098:SF1">
    <property type="entry name" value="TRNA (CYTOSINE(38)-C(5))-METHYLTRANSFERASE"/>
    <property type="match status" value="1"/>
</dbReference>